<dbReference type="InterPro" id="IPR029045">
    <property type="entry name" value="ClpP/crotonase-like_dom_sf"/>
</dbReference>
<name>A0A1H0V9A3_9BURK</name>
<dbReference type="PANTHER" id="PTHR43842">
    <property type="entry name" value="PROPIONYL-COA CARBOXYLASE BETA CHAIN"/>
    <property type="match status" value="1"/>
</dbReference>
<dbReference type="Pfam" id="PF01039">
    <property type="entry name" value="Carboxyl_trans"/>
    <property type="match status" value="1"/>
</dbReference>
<dbReference type="InterPro" id="IPR011763">
    <property type="entry name" value="COA_CT_C"/>
</dbReference>
<reference evidence="4" key="1">
    <citation type="submission" date="2016-10" db="EMBL/GenBank/DDBJ databases">
        <authorList>
            <person name="Varghese N."/>
            <person name="Submissions S."/>
        </authorList>
    </citation>
    <scope>NUCLEOTIDE SEQUENCE [LARGE SCALE GENOMIC DNA]</scope>
    <source>
        <strain evidence="4">DSM 17101</strain>
    </source>
</reference>
<dbReference type="AlphaFoldDB" id="A0A1H0V9A3"/>
<evidence type="ECO:0000313" key="3">
    <source>
        <dbReference type="EMBL" id="SDP74924.1"/>
    </source>
</evidence>
<keyword evidence="4" id="KW-1185">Reference proteome</keyword>
<proteinExistence type="predicted"/>
<dbReference type="SUPFAM" id="SSF52096">
    <property type="entry name" value="ClpP/crotonase"/>
    <property type="match status" value="2"/>
</dbReference>
<dbReference type="RefSeq" id="WP_092836940.1">
    <property type="nucleotide sequence ID" value="NZ_CP028290.1"/>
</dbReference>
<dbReference type="EMBL" id="FNJL01000024">
    <property type="protein sequence ID" value="SDP74924.1"/>
    <property type="molecule type" value="Genomic_DNA"/>
</dbReference>
<dbReference type="GO" id="GO:0004658">
    <property type="term" value="F:propionyl-CoA carboxylase activity"/>
    <property type="evidence" value="ECO:0007669"/>
    <property type="project" value="TreeGrafter"/>
</dbReference>
<dbReference type="PROSITE" id="PS50989">
    <property type="entry name" value="COA_CT_CTER"/>
    <property type="match status" value="1"/>
</dbReference>
<feature type="region of interest" description="Disordered" evidence="1">
    <location>
        <begin position="455"/>
        <end position="488"/>
    </location>
</feature>
<evidence type="ECO:0000313" key="4">
    <source>
        <dbReference type="Proteomes" id="UP000199317"/>
    </source>
</evidence>
<dbReference type="OrthoDB" id="9803706at2"/>
<dbReference type="InterPro" id="IPR051047">
    <property type="entry name" value="AccD/PCCB"/>
</dbReference>
<dbReference type="Proteomes" id="UP000199317">
    <property type="component" value="Unassembled WGS sequence"/>
</dbReference>
<keyword evidence="3" id="KW-0808">Transferase</keyword>
<dbReference type="InterPro" id="IPR034733">
    <property type="entry name" value="AcCoA_carboxyl_beta"/>
</dbReference>
<dbReference type="Gene3D" id="3.90.226.10">
    <property type="entry name" value="2-enoyl-CoA Hydratase, Chain A, domain 1"/>
    <property type="match status" value="2"/>
</dbReference>
<dbReference type="PANTHER" id="PTHR43842:SF2">
    <property type="entry name" value="PROPIONYL-COA CARBOXYLASE BETA CHAIN, MITOCHONDRIAL"/>
    <property type="match status" value="1"/>
</dbReference>
<dbReference type="GO" id="GO:0016740">
    <property type="term" value="F:transferase activity"/>
    <property type="evidence" value="ECO:0007669"/>
    <property type="project" value="UniProtKB-KW"/>
</dbReference>
<organism evidence="3 4">
    <name type="scientific">Paracidovorax cattleyae</name>
    <dbReference type="NCBI Taxonomy" id="80868"/>
    <lineage>
        <taxon>Bacteria</taxon>
        <taxon>Pseudomonadati</taxon>
        <taxon>Pseudomonadota</taxon>
        <taxon>Betaproteobacteria</taxon>
        <taxon>Burkholderiales</taxon>
        <taxon>Comamonadaceae</taxon>
        <taxon>Paracidovorax</taxon>
    </lineage>
</organism>
<feature type="domain" description="CoA carboxyltransferase C-terminal" evidence="2">
    <location>
        <begin position="224"/>
        <end position="467"/>
    </location>
</feature>
<sequence>MSIAATRTGLIFDAGTFTETEPSIESHFICGKGLIDSRTVFLIMNRGRDCEFEDRLQRNTPLHITHTIKQAAQAEASLLYVQDQLGDPDGGFDTTRVITADLSTLLLSPSGMGRVSACLARFAEHHLMVSAILGPTSGPLALPLMLADVVLMTRKGALCMGRPDMVRAMLGQECDLQSLGGAQVHSEAGSVQLVFDDEQTLFACTRKLISLGSRQAPRSLARSPGPRPLHIGSLIPRDPGRPYDAHHLVEAVADAGSLLEISPRHAPEVLTGFATLGKHPIALIANNPRYQSGAIQGPSARKMVRAIRIADKLRIPIVFFADVPGFMIGREAERSGIFSAAAELFSAHVRSTVPKILIVVRKAYTGGLYAMQGPGFDPVAILAYPHAGIGVFGVKTMEAILENAPPETRQVVELLRQEISAPARLADKGLVTEVIDPADTRERILHHLAPFLAAEASSGQPAAPARKSVPRPGPIGVSRVSAPLRKRA</sequence>
<accession>A0A1H0V9A3</accession>
<gene>
    <name evidence="3" type="ORF">SAMN04489708_12438</name>
</gene>
<evidence type="ECO:0000259" key="2">
    <source>
        <dbReference type="PROSITE" id="PS50989"/>
    </source>
</evidence>
<evidence type="ECO:0000256" key="1">
    <source>
        <dbReference type="SAM" id="MobiDB-lite"/>
    </source>
</evidence>
<protein>
    <submittedName>
        <fullName evidence="3">Acetyl-CoA carboxylase, carboxyltransferase component</fullName>
    </submittedName>
</protein>